<reference evidence="2 3" key="1">
    <citation type="journal article" date="2011" name="Nat. Genet.">
        <title>The genome of the mesopolyploid crop species Brassica rapa.</title>
        <authorList>
            <consortium name="Brassica rapa Genome Sequencing Project Consortium"/>
            <person name="Wang X."/>
            <person name="Wang H."/>
            <person name="Wang J."/>
            <person name="Sun R."/>
            <person name="Wu J."/>
            <person name="Liu S."/>
            <person name="Bai Y."/>
            <person name="Mun J.H."/>
            <person name="Bancroft I."/>
            <person name="Cheng F."/>
            <person name="Huang S."/>
            <person name="Li X."/>
            <person name="Hua W."/>
            <person name="Wang J."/>
            <person name="Wang X."/>
            <person name="Freeling M."/>
            <person name="Pires J.C."/>
            <person name="Paterson A.H."/>
            <person name="Chalhoub B."/>
            <person name="Wang B."/>
            <person name="Hayward A."/>
            <person name="Sharpe A.G."/>
            <person name="Park B.S."/>
            <person name="Weisshaar B."/>
            <person name="Liu B."/>
            <person name="Li B."/>
            <person name="Liu B."/>
            <person name="Tong C."/>
            <person name="Song C."/>
            <person name="Duran C."/>
            <person name="Peng C."/>
            <person name="Geng C."/>
            <person name="Koh C."/>
            <person name="Lin C."/>
            <person name="Edwards D."/>
            <person name="Mu D."/>
            <person name="Shen D."/>
            <person name="Soumpourou E."/>
            <person name="Li F."/>
            <person name="Fraser F."/>
            <person name="Conant G."/>
            <person name="Lassalle G."/>
            <person name="King G.J."/>
            <person name="Bonnema G."/>
            <person name="Tang H."/>
            <person name="Wang H."/>
            <person name="Belcram H."/>
            <person name="Zhou H."/>
            <person name="Hirakawa H."/>
            <person name="Abe H."/>
            <person name="Guo H."/>
            <person name="Wang H."/>
            <person name="Jin H."/>
            <person name="Parkin I.A."/>
            <person name="Batley J."/>
            <person name="Kim J.S."/>
            <person name="Just J."/>
            <person name="Li J."/>
            <person name="Xu J."/>
            <person name="Deng J."/>
            <person name="Kim J.A."/>
            <person name="Li J."/>
            <person name="Yu J."/>
            <person name="Meng J."/>
            <person name="Wang J."/>
            <person name="Min J."/>
            <person name="Poulain J."/>
            <person name="Wang J."/>
            <person name="Hatakeyama K."/>
            <person name="Wu K."/>
            <person name="Wang L."/>
            <person name="Fang L."/>
            <person name="Trick M."/>
            <person name="Links M.G."/>
            <person name="Zhao M."/>
            <person name="Jin M."/>
            <person name="Ramchiary N."/>
            <person name="Drou N."/>
            <person name="Berkman P.J."/>
            <person name="Cai Q."/>
            <person name="Huang Q."/>
            <person name="Li R."/>
            <person name="Tabata S."/>
            <person name="Cheng S."/>
            <person name="Zhang S."/>
            <person name="Zhang S."/>
            <person name="Huang S."/>
            <person name="Sato S."/>
            <person name="Sun S."/>
            <person name="Kwon S.J."/>
            <person name="Choi S.R."/>
            <person name="Lee T.H."/>
            <person name="Fan W."/>
            <person name="Zhao X."/>
            <person name="Tan X."/>
            <person name="Xu X."/>
            <person name="Wang Y."/>
            <person name="Qiu Y."/>
            <person name="Yin Y."/>
            <person name="Li Y."/>
            <person name="Du Y."/>
            <person name="Liao Y."/>
            <person name="Lim Y."/>
            <person name="Narusaka Y."/>
            <person name="Wang Y."/>
            <person name="Wang Z."/>
            <person name="Li Z."/>
            <person name="Wang Z."/>
            <person name="Xiong Z."/>
            <person name="Zhang Z."/>
        </authorList>
    </citation>
    <scope>NUCLEOTIDE SEQUENCE [LARGE SCALE GENOMIC DNA]</scope>
    <source>
        <strain evidence="2 3">cv. Chiifu-401-42</strain>
    </source>
</reference>
<dbReference type="eggNOG" id="ENOG502S9QX">
    <property type="taxonomic scope" value="Eukaryota"/>
</dbReference>
<name>M4CR41_BRACM</name>
<dbReference type="STRING" id="51351.M4CR41"/>
<dbReference type="PANTHER" id="PTHR48227">
    <property type="entry name" value="DNA TOPOISOMERASE 1-LIKE"/>
    <property type="match status" value="1"/>
</dbReference>
<feature type="region of interest" description="Disordered" evidence="1">
    <location>
        <begin position="61"/>
        <end position="190"/>
    </location>
</feature>
<reference evidence="2" key="3">
    <citation type="submission" date="2023-03" db="UniProtKB">
        <authorList>
            <consortium name="EnsemblPlants"/>
        </authorList>
    </citation>
    <scope>IDENTIFICATION</scope>
    <source>
        <strain evidence="2">cv. Chiifu-401-42</strain>
    </source>
</reference>
<dbReference type="InParanoid" id="M4CR41"/>
<dbReference type="PANTHER" id="PTHR48227:SF1">
    <property type="entry name" value="DNA LIGASE 1-LIKE"/>
    <property type="match status" value="1"/>
</dbReference>
<accession>M4CR41</accession>
<organism evidence="2 3">
    <name type="scientific">Brassica campestris</name>
    <name type="common">Field mustard</name>
    <dbReference type="NCBI Taxonomy" id="3711"/>
    <lineage>
        <taxon>Eukaryota</taxon>
        <taxon>Viridiplantae</taxon>
        <taxon>Streptophyta</taxon>
        <taxon>Embryophyta</taxon>
        <taxon>Tracheophyta</taxon>
        <taxon>Spermatophyta</taxon>
        <taxon>Magnoliopsida</taxon>
        <taxon>eudicotyledons</taxon>
        <taxon>Gunneridae</taxon>
        <taxon>Pentapetalae</taxon>
        <taxon>rosids</taxon>
        <taxon>malvids</taxon>
        <taxon>Brassicales</taxon>
        <taxon>Brassicaceae</taxon>
        <taxon>Brassiceae</taxon>
        <taxon>Brassica</taxon>
    </lineage>
</organism>
<evidence type="ECO:0000313" key="2">
    <source>
        <dbReference type="EnsemblPlants" id="Bra006682.1-P"/>
    </source>
</evidence>
<feature type="compositionally biased region" description="Basic and acidic residues" evidence="1">
    <location>
        <begin position="116"/>
        <end position="129"/>
    </location>
</feature>
<dbReference type="Proteomes" id="UP000011750">
    <property type="component" value="Chromosome A03"/>
</dbReference>
<dbReference type="OrthoDB" id="696117at2759"/>
<dbReference type="RefSeq" id="XP_009131957.1">
    <property type="nucleotide sequence ID" value="XM_009133709.2"/>
</dbReference>
<proteinExistence type="predicted"/>
<feature type="compositionally biased region" description="Basic and acidic residues" evidence="1">
    <location>
        <begin position="137"/>
        <end position="156"/>
    </location>
</feature>
<dbReference type="Gramene" id="Bra006682.1">
    <property type="protein sequence ID" value="Bra006682.1-P"/>
    <property type="gene ID" value="Bra006682"/>
</dbReference>
<dbReference type="HOGENOM" id="CLU_127876_0_0_1"/>
<dbReference type="GeneID" id="103856588"/>
<evidence type="ECO:0000313" key="3">
    <source>
        <dbReference type="Proteomes" id="UP000011750"/>
    </source>
</evidence>
<feature type="compositionally biased region" description="Basic and acidic residues" evidence="1">
    <location>
        <begin position="89"/>
        <end position="101"/>
    </location>
</feature>
<sequence length="190" mass="21720">MKTVTGSVNSAKPISLAKAATLLSGFVSSETQASQDVSAYLRRASAAFTELRSFHRKIRSANQKSELQELGGAKGIDDSVENEAVTGEESVHGRKQDEIKEVKKKRKENEEEDVVEEKVMVKLEDEQRSKERKKKSKYENVIDEKVNVKLEEDRKERKSKKNKKEDVIDEKLEEERKSKKKRKLPKETDA</sequence>
<dbReference type="KEGG" id="brp:103856588"/>
<dbReference type="EnsemblPlants" id="Bra006682.1">
    <property type="protein sequence ID" value="Bra006682.1-P"/>
    <property type="gene ID" value="Bra006682"/>
</dbReference>
<feature type="compositionally biased region" description="Basic and acidic residues" evidence="1">
    <location>
        <begin position="163"/>
        <end position="177"/>
    </location>
</feature>
<reference evidence="2 3" key="2">
    <citation type="journal article" date="2018" name="Hortic Res">
        <title>Improved Brassica rapa reference genome by single-molecule sequencing and chromosome conformation capture technologies.</title>
        <authorList>
            <person name="Zhang L."/>
            <person name="Cai X."/>
            <person name="Wu J."/>
            <person name="Liu M."/>
            <person name="Grob S."/>
            <person name="Cheng F."/>
            <person name="Liang J."/>
            <person name="Cai C."/>
            <person name="Liu Z."/>
            <person name="Liu B."/>
            <person name="Wang F."/>
            <person name="Li S."/>
            <person name="Liu F."/>
            <person name="Li X."/>
            <person name="Cheng L."/>
            <person name="Yang W."/>
            <person name="Li M.H."/>
            <person name="Grossniklaus U."/>
            <person name="Zheng H."/>
            <person name="Wang X."/>
        </authorList>
    </citation>
    <scope>NUCLEOTIDE SEQUENCE [LARGE SCALE GENOMIC DNA]</scope>
    <source>
        <strain evidence="2 3">cv. Chiifu-401-42</strain>
    </source>
</reference>
<evidence type="ECO:0000256" key="1">
    <source>
        <dbReference type="SAM" id="MobiDB-lite"/>
    </source>
</evidence>
<keyword evidence="3" id="KW-1185">Reference proteome</keyword>
<dbReference type="AlphaFoldDB" id="M4CR41"/>
<protein>
    <submittedName>
        <fullName evidence="2">Uncharacterized protein</fullName>
    </submittedName>
</protein>
<dbReference type="OMA" id="DSCEHHK"/>